<reference evidence="1" key="1">
    <citation type="journal article" date="2015" name="Nature">
        <title>Complex archaea that bridge the gap between prokaryotes and eukaryotes.</title>
        <authorList>
            <person name="Spang A."/>
            <person name="Saw J.H."/>
            <person name="Jorgensen S.L."/>
            <person name="Zaremba-Niedzwiedzka K."/>
            <person name="Martijn J."/>
            <person name="Lind A.E."/>
            <person name="van Eijk R."/>
            <person name="Schleper C."/>
            <person name="Guy L."/>
            <person name="Ettema T.J."/>
        </authorList>
    </citation>
    <scope>NUCLEOTIDE SEQUENCE</scope>
</reference>
<dbReference type="EMBL" id="LAZR01043379">
    <property type="protein sequence ID" value="KKL07217.1"/>
    <property type="molecule type" value="Genomic_DNA"/>
</dbReference>
<feature type="non-terminal residue" evidence="1">
    <location>
        <position position="78"/>
    </location>
</feature>
<proteinExistence type="predicted"/>
<name>A0A0F9B0D1_9ZZZZ</name>
<protein>
    <submittedName>
        <fullName evidence="1">Uncharacterized protein</fullName>
    </submittedName>
</protein>
<gene>
    <name evidence="1" type="ORF">LCGC14_2588220</name>
</gene>
<evidence type="ECO:0000313" key="1">
    <source>
        <dbReference type="EMBL" id="KKL07217.1"/>
    </source>
</evidence>
<sequence>MSIADYLVEGESILSECTSNNRVVFFATPQRIIRLHERPRGKVDFADISHSEITSISLEVEAPSLQALAGIVGGLVFI</sequence>
<comment type="caution">
    <text evidence="1">The sequence shown here is derived from an EMBL/GenBank/DDBJ whole genome shotgun (WGS) entry which is preliminary data.</text>
</comment>
<organism evidence="1">
    <name type="scientific">marine sediment metagenome</name>
    <dbReference type="NCBI Taxonomy" id="412755"/>
    <lineage>
        <taxon>unclassified sequences</taxon>
        <taxon>metagenomes</taxon>
        <taxon>ecological metagenomes</taxon>
    </lineage>
</organism>
<dbReference type="AlphaFoldDB" id="A0A0F9B0D1"/>
<accession>A0A0F9B0D1</accession>